<feature type="compositionally biased region" description="Low complexity" evidence="1">
    <location>
        <begin position="66"/>
        <end position="77"/>
    </location>
</feature>
<protein>
    <recommendedName>
        <fullName evidence="4">Transcription activator GCR1-like domain-containing protein</fullName>
    </recommendedName>
</protein>
<name>A0AAW0Z0B4_9TREE</name>
<proteinExistence type="predicted"/>
<gene>
    <name evidence="2" type="ORF">IAR55_004273</name>
</gene>
<feature type="region of interest" description="Disordered" evidence="1">
    <location>
        <begin position="47"/>
        <end position="179"/>
    </location>
</feature>
<accession>A0AAW0Z0B4</accession>
<dbReference type="AlphaFoldDB" id="A0AAW0Z0B4"/>
<evidence type="ECO:0008006" key="4">
    <source>
        <dbReference type="Google" id="ProtNLM"/>
    </source>
</evidence>
<evidence type="ECO:0000313" key="3">
    <source>
        <dbReference type="Proteomes" id="UP001388673"/>
    </source>
</evidence>
<dbReference type="PANTHER" id="PTHR37948">
    <property type="entry name" value="ZGC:113208"/>
    <property type="match status" value="1"/>
</dbReference>
<dbReference type="EMBL" id="JBCAWK010000008">
    <property type="protein sequence ID" value="KAK8850355.1"/>
    <property type="molecule type" value="Genomic_DNA"/>
</dbReference>
<dbReference type="KEGG" id="kne:92181531"/>
<dbReference type="RefSeq" id="XP_066801786.1">
    <property type="nucleotide sequence ID" value="XM_066947372.1"/>
</dbReference>
<feature type="compositionally biased region" description="Basic and acidic residues" evidence="1">
    <location>
        <begin position="78"/>
        <end position="101"/>
    </location>
</feature>
<keyword evidence="3" id="KW-1185">Reference proteome</keyword>
<feature type="compositionally biased region" description="Low complexity" evidence="1">
    <location>
        <begin position="136"/>
        <end position="149"/>
    </location>
</feature>
<sequence length="359" mass="40051">MDSTSIVASHPASDIDDEADINELDLSYEQERLENIKNNAALLASLGLNSNPAPRKSGFPNPSPISSNALKKSSVSSEEARRRREAKAKEAALRRAQEPMRRSSRVAAKVVGMVKDEADDQLSNPPQSPIRPKYNPLPRATAPTLAPGPTYSPRSDSTSTPEPHKPAPRPTRGGDGRLIFEGRWKDVFTPNITPEEMFRGGAFGGGFFADTYSQILREPLPSTVDLLSLPFTLAQNATLLTNPEPSGDYNRWKVRAGQSLQEWEKAGWIWVGDPRGWAQWYVRFCEGRRCEDDERQVRRWLKVAGPTGRFKRALLKKLHQAGGKSAVDDEEVAPVLRQCLWQWGYELNGQEFDRAMQGD</sequence>
<evidence type="ECO:0000256" key="1">
    <source>
        <dbReference type="SAM" id="MobiDB-lite"/>
    </source>
</evidence>
<organism evidence="2 3">
    <name type="scientific">Kwoniella newhampshirensis</name>
    <dbReference type="NCBI Taxonomy" id="1651941"/>
    <lineage>
        <taxon>Eukaryota</taxon>
        <taxon>Fungi</taxon>
        <taxon>Dikarya</taxon>
        <taxon>Basidiomycota</taxon>
        <taxon>Agaricomycotina</taxon>
        <taxon>Tremellomycetes</taxon>
        <taxon>Tremellales</taxon>
        <taxon>Cryptococcaceae</taxon>
        <taxon>Kwoniella</taxon>
    </lineage>
</organism>
<dbReference type="PANTHER" id="PTHR37948:SF1">
    <property type="entry name" value="BLL5189 PROTEIN"/>
    <property type="match status" value="1"/>
</dbReference>
<feature type="compositionally biased region" description="Polar residues" evidence="1">
    <location>
        <begin position="152"/>
        <end position="161"/>
    </location>
</feature>
<dbReference type="Proteomes" id="UP001388673">
    <property type="component" value="Unassembled WGS sequence"/>
</dbReference>
<evidence type="ECO:0000313" key="2">
    <source>
        <dbReference type="EMBL" id="KAK8850355.1"/>
    </source>
</evidence>
<comment type="caution">
    <text evidence="2">The sequence shown here is derived from an EMBL/GenBank/DDBJ whole genome shotgun (WGS) entry which is preliminary data.</text>
</comment>
<dbReference type="GeneID" id="92181531"/>
<reference evidence="2 3" key="1">
    <citation type="journal article" date="2024" name="bioRxiv">
        <title>Comparative genomics of Cryptococcus and Kwoniella reveals pathogenesis evolution and contrasting karyotype dynamics via intercentromeric recombination or chromosome fusion.</title>
        <authorList>
            <person name="Coelho M.A."/>
            <person name="David-Palma M."/>
            <person name="Shea T."/>
            <person name="Bowers K."/>
            <person name="McGinley-Smith S."/>
            <person name="Mohammad A.W."/>
            <person name="Gnirke A."/>
            <person name="Yurkov A.M."/>
            <person name="Nowrousian M."/>
            <person name="Sun S."/>
            <person name="Cuomo C.A."/>
            <person name="Heitman J."/>
        </authorList>
    </citation>
    <scope>NUCLEOTIDE SEQUENCE [LARGE SCALE GENOMIC DNA]</scope>
    <source>
        <strain evidence="2 3">CBS 13917</strain>
    </source>
</reference>